<reference evidence="2" key="1">
    <citation type="submission" date="2022-11" db="UniProtKB">
        <authorList>
            <consortium name="WormBaseParasite"/>
        </authorList>
    </citation>
    <scope>IDENTIFICATION</scope>
</reference>
<evidence type="ECO:0000313" key="2">
    <source>
        <dbReference type="WBParaSite" id="nRc.2.0.1.t23101-RA"/>
    </source>
</evidence>
<dbReference type="AlphaFoldDB" id="A0A915JBS6"/>
<sequence length="31" mass="3148">MSSITPFAAMNAFAALPGPNSYGPSLMTSSK</sequence>
<protein>
    <submittedName>
        <fullName evidence="2">Uncharacterized protein</fullName>
    </submittedName>
</protein>
<dbReference type="WBParaSite" id="nRc.2.0.1.t23101-RA">
    <property type="protein sequence ID" value="nRc.2.0.1.t23101-RA"/>
    <property type="gene ID" value="nRc.2.0.1.g23101"/>
</dbReference>
<organism evidence="1 2">
    <name type="scientific">Romanomermis culicivorax</name>
    <name type="common">Nematode worm</name>
    <dbReference type="NCBI Taxonomy" id="13658"/>
    <lineage>
        <taxon>Eukaryota</taxon>
        <taxon>Metazoa</taxon>
        <taxon>Ecdysozoa</taxon>
        <taxon>Nematoda</taxon>
        <taxon>Enoplea</taxon>
        <taxon>Dorylaimia</taxon>
        <taxon>Mermithida</taxon>
        <taxon>Mermithoidea</taxon>
        <taxon>Mermithidae</taxon>
        <taxon>Romanomermis</taxon>
    </lineage>
</organism>
<dbReference type="Proteomes" id="UP000887565">
    <property type="component" value="Unplaced"/>
</dbReference>
<proteinExistence type="predicted"/>
<evidence type="ECO:0000313" key="1">
    <source>
        <dbReference type="Proteomes" id="UP000887565"/>
    </source>
</evidence>
<name>A0A915JBS6_ROMCU</name>
<keyword evidence="1" id="KW-1185">Reference proteome</keyword>
<accession>A0A915JBS6</accession>